<protein>
    <submittedName>
        <fullName evidence="2">Uncharacterized protein</fullName>
    </submittedName>
</protein>
<comment type="caution">
    <text evidence="2">The sequence shown here is derived from an EMBL/GenBank/DDBJ whole genome shotgun (WGS) entry which is preliminary data.</text>
</comment>
<accession>A0AAD7WV28</accession>
<feature type="region of interest" description="Disordered" evidence="1">
    <location>
        <begin position="1"/>
        <end position="122"/>
    </location>
</feature>
<evidence type="ECO:0000313" key="3">
    <source>
        <dbReference type="Proteomes" id="UP001221898"/>
    </source>
</evidence>
<evidence type="ECO:0000256" key="1">
    <source>
        <dbReference type="SAM" id="MobiDB-lite"/>
    </source>
</evidence>
<dbReference type="EMBL" id="JAINUG010000028">
    <property type="protein sequence ID" value="KAJ8410113.1"/>
    <property type="molecule type" value="Genomic_DNA"/>
</dbReference>
<gene>
    <name evidence="2" type="ORF">AAFF_G00211540</name>
</gene>
<organism evidence="2 3">
    <name type="scientific">Aldrovandia affinis</name>
    <dbReference type="NCBI Taxonomy" id="143900"/>
    <lineage>
        <taxon>Eukaryota</taxon>
        <taxon>Metazoa</taxon>
        <taxon>Chordata</taxon>
        <taxon>Craniata</taxon>
        <taxon>Vertebrata</taxon>
        <taxon>Euteleostomi</taxon>
        <taxon>Actinopterygii</taxon>
        <taxon>Neopterygii</taxon>
        <taxon>Teleostei</taxon>
        <taxon>Notacanthiformes</taxon>
        <taxon>Halosauridae</taxon>
        <taxon>Aldrovandia</taxon>
    </lineage>
</organism>
<sequence length="122" mass="13215">MAHGTDPQRAQAHNQRSHRQRRAAEHSACQVSFSPRNTNPPPSPMRQGGKKTRQGHIGDRQGVGSEGGLTERPHFLPPPAPGTHSFREDELLLQGRKHTGCSSIAHTGGAPVPTRRPAQTVD</sequence>
<keyword evidence="3" id="KW-1185">Reference proteome</keyword>
<evidence type="ECO:0000313" key="2">
    <source>
        <dbReference type="EMBL" id="KAJ8410113.1"/>
    </source>
</evidence>
<proteinExistence type="predicted"/>
<dbReference type="AlphaFoldDB" id="A0AAD7WV28"/>
<reference evidence="2" key="1">
    <citation type="journal article" date="2023" name="Science">
        <title>Genome structures resolve the early diversification of teleost fishes.</title>
        <authorList>
            <person name="Parey E."/>
            <person name="Louis A."/>
            <person name="Montfort J."/>
            <person name="Bouchez O."/>
            <person name="Roques C."/>
            <person name="Iampietro C."/>
            <person name="Lluch J."/>
            <person name="Castinel A."/>
            <person name="Donnadieu C."/>
            <person name="Desvignes T."/>
            <person name="Floi Bucao C."/>
            <person name="Jouanno E."/>
            <person name="Wen M."/>
            <person name="Mejri S."/>
            <person name="Dirks R."/>
            <person name="Jansen H."/>
            <person name="Henkel C."/>
            <person name="Chen W.J."/>
            <person name="Zahm M."/>
            <person name="Cabau C."/>
            <person name="Klopp C."/>
            <person name="Thompson A.W."/>
            <person name="Robinson-Rechavi M."/>
            <person name="Braasch I."/>
            <person name="Lecointre G."/>
            <person name="Bobe J."/>
            <person name="Postlethwait J.H."/>
            <person name="Berthelot C."/>
            <person name="Roest Crollius H."/>
            <person name="Guiguen Y."/>
        </authorList>
    </citation>
    <scope>NUCLEOTIDE SEQUENCE</scope>
    <source>
        <strain evidence="2">NC1722</strain>
    </source>
</reference>
<name>A0AAD7WV28_9TELE</name>
<dbReference type="Proteomes" id="UP001221898">
    <property type="component" value="Unassembled WGS sequence"/>
</dbReference>